<accession>A0ABU9D904</accession>
<dbReference type="NCBIfam" id="TIGR00757">
    <property type="entry name" value="RNaseEG"/>
    <property type="match status" value="1"/>
</dbReference>
<keyword evidence="18" id="KW-1185">Reference proteome</keyword>
<evidence type="ECO:0000256" key="8">
    <source>
        <dbReference type="ARBA" id="ARBA00022694"/>
    </source>
</evidence>
<dbReference type="InterPro" id="IPR012340">
    <property type="entry name" value="NA-bd_OB-fold"/>
</dbReference>
<evidence type="ECO:0000313" key="17">
    <source>
        <dbReference type="EMBL" id="MEK8090009.1"/>
    </source>
</evidence>
<keyword evidence="10" id="KW-0479">Metal-binding</keyword>
<keyword evidence="7" id="KW-0820">tRNA-binding</keyword>
<dbReference type="Gene3D" id="3.40.1260.20">
    <property type="entry name" value="Ribonuclease E, catalytic domain"/>
    <property type="match status" value="1"/>
</dbReference>
<protein>
    <recommendedName>
        <fullName evidence="4">Ribonuclease G</fullName>
    </recommendedName>
</protein>
<evidence type="ECO:0000256" key="5">
    <source>
        <dbReference type="ARBA" id="ARBA00022490"/>
    </source>
</evidence>
<comment type="subcellular location">
    <subcellularLocation>
        <location evidence="2">Cytoplasm</location>
    </subcellularLocation>
</comment>
<evidence type="ECO:0000256" key="4">
    <source>
        <dbReference type="ARBA" id="ARBA00017719"/>
    </source>
</evidence>
<dbReference type="CDD" id="cd04453">
    <property type="entry name" value="S1_RNase_E"/>
    <property type="match status" value="1"/>
</dbReference>
<sequence>MSEEILINVTPQEIRVATVENGVLQEVQIERSRSKGLLGNIYKGQVARVLPGMQAAFVDIGLERAGFLHAADVIHSGQDPNVLPRMVGEGIASNGNGHGNHQPIDELLRDGQQIVVQVIKDPLGSKGARLTTHITLPARFLVYMPYVRHIGVSTRIESAEERARLKEILEAQVPEDETGGYIIRTLAEGASAEDLARDIRFLKKLWTGIQTRISESGAPAEVHQDLNLAMRTMRDVISEDIQKVRIDSRETYQTAIHFAERLIPEVLEGIELYTGERPLFELYSVEDEIARALERKVPLKSGGYLVIDQTEALTTVDVNTGGFVGKRNLEETILKTNLEAAQAIARQLRLRNLGGIIIVDFIDMQDEEHKRRVHRALEKALARDRVRTTLTQISALGLIEMTRKRSRESLARVLCEPCPYCSGRGIMKTAQTLCYEIFREIMREFRAYPAEKFMVMASKRVVETLMDDENAGLAALEEFIQRPIVLQVEPDYTQEQFDIILM</sequence>
<evidence type="ECO:0000256" key="6">
    <source>
        <dbReference type="ARBA" id="ARBA00022552"/>
    </source>
</evidence>
<evidence type="ECO:0000259" key="16">
    <source>
        <dbReference type="PROSITE" id="PS50126"/>
    </source>
</evidence>
<dbReference type="SUPFAM" id="SSF50249">
    <property type="entry name" value="Nucleic acid-binding proteins"/>
    <property type="match status" value="1"/>
</dbReference>
<keyword evidence="13 17" id="KW-0378">Hydrolase</keyword>
<dbReference type="GO" id="GO:0016787">
    <property type="term" value="F:hydrolase activity"/>
    <property type="evidence" value="ECO:0007669"/>
    <property type="project" value="UniProtKB-KW"/>
</dbReference>
<dbReference type="NCBIfam" id="NF008689">
    <property type="entry name" value="PRK11712.1"/>
    <property type="match status" value="1"/>
</dbReference>
<evidence type="ECO:0000256" key="1">
    <source>
        <dbReference type="ARBA" id="ARBA00001946"/>
    </source>
</evidence>
<evidence type="ECO:0000256" key="2">
    <source>
        <dbReference type="ARBA" id="ARBA00004496"/>
    </source>
</evidence>
<dbReference type="EMBL" id="JBBPCO010000008">
    <property type="protein sequence ID" value="MEK8090009.1"/>
    <property type="molecule type" value="Genomic_DNA"/>
</dbReference>
<keyword evidence="9" id="KW-0540">Nuclease</keyword>
<keyword evidence="12" id="KW-0255">Endonuclease</keyword>
<proteinExistence type="inferred from homology"/>
<dbReference type="Gene3D" id="2.40.50.140">
    <property type="entry name" value="Nucleic acid-binding proteins"/>
    <property type="match status" value="1"/>
</dbReference>
<comment type="similarity">
    <text evidence="3">Belongs to the RNase E/G family. RNase G subfamily.</text>
</comment>
<organism evidence="17 18">
    <name type="scientific">Thermithiobacillus plumbiphilus</name>
    <dbReference type="NCBI Taxonomy" id="1729899"/>
    <lineage>
        <taxon>Bacteria</taxon>
        <taxon>Pseudomonadati</taxon>
        <taxon>Pseudomonadota</taxon>
        <taxon>Acidithiobacillia</taxon>
        <taxon>Acidithiobacillales</taxon>
        <taxon>Thermithiobacillaceae</taxon>
        <taxon>Thermithiobacillus</taxon>
    </lineage>
</organism>
<evidence type="ECO:0000256" key="14">
    <source>
        <dbReference type="ARBA" id="ARBA00022842"/>
    </source>
</evidence>
<dbReference type="Proteomes" id="UP001446205">
    <property type="component" value="Unassembled WGS sequence"/>
</dbReference>
<dbReference type="SMART" id="SM00316">
    <property type="entry name" value="S1"/>
    <property type="match status" value="1"/>
</dbReference>
<dbReference type="PANTHER" id="PTHR30001">
    <property type="entry name" value="RIBONUCLEASE"/>
    <property type="match status" value="1"/>
</dbReference>
<evidence type="ECO:0000313" key="18">
    <source>
        <dbReference type="Proteomes" id="UP001446205"/>
    </source>
</evidence>
<comment type="cofactor">
    <cofactor evidence="1">
        <name>Mg(2+)</name>
        <dbReference type="ChEBI" id="CHEBI:18420"/>
    </cofactor>
</comment>
<evidence type="ECO:0000256" key="13">
    <source>
        <dbReference type="ARBA" id="ARBA00022801"/>
    </source>
</evidence>
<keyword evidence="8" id="KW-0819">tRNA processing</keyword>
<dbReference type="PANTHER" id="PTHR30001:SF0">
    <property type="entry name" value="RIBONUCLEASE G"/>
    <property type="match status" value="1"/>
</dbReference>
<reference evidence="17 18" key="1">
    <citation type="submission" date="2024-04" db="EMBL/GenBank/DDBJ databases">
        <authorList>
            <person name="Abashina T."/>
            <person name="Shaikin A."/>
        </authorList>
    </citation>
    <scope>NUCLEOTIDE SEQUENCE [LARGE SCALE GENOMIC DNA]</scope>
    <source>
        <strain evidence="17 18">AAFK</strain>
    </source>
</reference>
<evidence type="ECO:0000256" key="9">
    <source>
        <dbReference type="ARBA" id="ARBA00022722"/>
    </source>
</evidence>
<feature type="domain" description="S1 motif" evidence="16">
    <location>
        <begin position="39"/>
        <end position="139"/>
    </location>
</feature>
<dbReference type="InterPro" id="IPR004659">
    <property type="entry name" value="RNase_E/G"/>
</dbReference>
<keyword evidence="5" id="KW-0963">Cytoplasm</keyword>
<evidence type="ECO:0000256" key="7">
    <source>
        <dbReference type="ARBA" id="ARBA00022555"/>
    </source>
</evidence>
<comment type="caution">
    <text evidence="17">The sequence shown here is derived from an EMBL/GenBank/DDBJ whole genome shotgun (WGS) entry which is preliminary data.</text>
</comment>
<gene>
    <name evidence="17" type="primary">rng</name>
    <name evidence="17" type="ORF">WOB96_09535</name>
</gene>
<evidence type="ECO:0000256" key="12">
    <source>
        <dbReference type="ARBA" id="ARBA00022759"/>
    </source>
</evidence>
<evidence type="ECO:0000256" key="10">
    <source>
        <dbReference type="ARBA" id="ARBA00022723"/>
    </source>
</evidence>
<name>A0ABU9D904_9PROT</name>
<evidence type="ECO:0000256" key="15">
    <source>
        <dbReference type="ARBA" id="ARBA00022884"/>
    </source>
</evidence>
<dbReference type="RefSeq" id="WP_341371065.1">
    <property type="nucleotide sequence ID" value="NZ_JBBPCO010000008.1"/>
</dbReference>
<keyword evidence="6" id="KW-0698">rRNA processing</keyword>
<dbReference type="InterPro" id="IPR003029">
    <property type="entry name" value="S1_domain"/>
</dbReference>
<dbReference type="PROSITE" id="PS50126">
    <property type="entry name" value="S1"/>
    <property type="match status" value="1"/>
</dbReference>
<dbReference type="Pfam" id="PF20833">
    <property type="entry name" value="RNase_E_G_Thio"/>
    <property type="match status" value="1"/>
</dbReference>
<keyword evidence="11" id="KW-0699">rRNA-binding</keyword>
<evidence type="ECO:0000256" key="3">
    <source>
        <dbReference type="ARBA" id="ARBA00005663"/>
    </source>
</evidence>
<keyword evidence="14" id="KW-0460">Magnesium</keyword>
<evidence type="ECO:0000256" key="11">
    <source>
        <dbReference type="ARBA" id="ARBA00022730"/>
    </source>
</evidence>
<keyword evidence="15" id="KW-0694">RNA-binding</keyword>
<dbReference type="Pfam" id="PF10150">
    <property type="entry name" value="RNase_E_G"/>
    <property type="match status" value="1"/>
</dbReference>
<dbReference type="InterPro" id="IPR048583">
    <property type="entry name" value="RNase_E_G_thioredoxin-like"/>
</dbReference>
<dbReference type="InterPro" id="IPR019307">
    <property type="entry name" value="RNA-bd_AU-1/RNase_E/G"/>
</dbReference>